<name>A0ABW5TGG8_9ENTE</name>
<comment type="caution">
    <text evidence="20">The sequence shown here is derived from an EMBL/GenBank/DDBJ whole genome shotgun (WGS) entry which is preliminary data.</text>
</comment>
<evidence type="ECO:0000256" key="6">
    <source>
        <dbReference type="ARBA" id="ARBA00013031"/>
    </source>
</evidence>
<feature type="binding site" evidence="17">
    <location>
        <position position="244"/>
    </location>
    <ligand>
        <name>Zn(2+)</name>
        <dbReference type="ChEBI" id="CHEBI:29105"/>
    </ligand>
</feature>
<dbReference type="NCBIfam" id="TIGR01357">
    <property type="entry name" value="aroB"/>
    <property type="match status" value="1"/>
</dbReference>
<evidence type="ECO:0000256" key="14">
    <source>
        <dbReference type="ARBA" id="ARBA00023141"/>
    </source>
</evidence>
<feature type="binding site" evidence="17">
    <location>
        <position position="150"/>
    </location>
    <ligand>
        <name>NAD(+)</name>
        <dbReference type="ChEBI" id="CHEBI:57540"/>
    </ligand>
</feature>
<keyword evidence="10 17" id="KW-0479">Metal-binding</keyword>
<dbReference type="Pfam" id="PF24621">
    <property type="entry name" value="DHQS_C"/>
    <property type="match status" value="1"/>
</dbReference>
<evidence type="ECO:0000256" key="15">
    <source>
        <dbReference type="ARBA" id="ARBA00023239"/>
    </source>
</evidence>
<evidence type="ECO:0000256" key="1">
    <source>
        <dbReference type="ARBA" id="ARBA00001393"/>
    </source>
</evidence>
<organism evidence="20 21">
    <name type="scientific">Enterococcus camelliae</name>
    <dbReference type="NCBI Taxonomy" id="453959"/>
    <lineage>
        <taxon>Bacteria</taxon>
        <taxon>Bacillati</taxon>
        <taxon>Bacillota</taxon>
        <taxon>Bacilli</taxon>
        <taxon>Lactobacillales</taxon>
        <taxon>Enterococcaceae</taxon>
        <taxon>Enterococcus</taxon>
    </lineage>
</organism>
<dbReference type="InterPro" id="IPR050071">
    <property type="entry name" value="Dehydroquinate_synthase"/>
</dbReference>
<dbReference type="PANTHER" id="PTHR43622">
    <property type="entry name" value="3-DEHYDROQUINATE SYNTHASE"/>
    <property type="match status" value="1"/>
</dbReference>
<comment type="catalytic activity">
    <reaction evidence="1 17">
        <text>7-phospho-2-dehydro-3-deoxy-D-arabino-heptonate = 3-dehydroquinate + phosphate</text>
        <dbReference type="Rhea" id="RHEA:21968"/>
        <dbReference type="ChEBI" id="CHEBI:32364"/>
        <dbReference type="ChEBI" id="CHEBI:43474"/>
        <dbReference type="ChEBI" id="CHEBI:58394"/>
        <dbReference type="EC" id="4.2.3.4"/>
    </reaction>
</comment>
<dbReference type="PIRSF" id="PIRSF001455">
    <property type="entry name" value="DHQ_synth"/>
    <property type="match status" value="1"/>
</dbReference>
<comment type="cofactor">
    <cofactor evidence="2 17">
        <name>NAD(+)</name>
        <dbReference type="ChEBI" id="CHEBI:57540"/>
    </cofactor>
</comment>
<evidence type="ECO:0000256" key="12">
    <source>
        <dbReference type="ARBA" id="ARBA00022833"/>
    </source>
</evidence>
<evidence type="ECO:0000256" key="9">
    <source>
        <dbReference type="ARBA" id="ARBA00022605"/>
    </source>
</evidence>
<evidence type="ECO:0000256" key="8">
    <source>
        <dbReference type="ARBA" id="ARBA00022490"/>
    </source>
</evidence>
<keyword evidence="14 17" id="KW-0057">Aromatic amino acid biosynthesis</keyword>
<comment type="subcellular location">
    <subcellularLocation>
        <location evidence="3 17">Cytoplasm</location>
    </subcellularLocation>
</comment>
<dbReference type="PANTHER" id="PTHR43622:SF7">
    <property type="entry name" value="3-DEHYDROQUINATE SYNTHASE, CHLOROPLASTIC"/>
    <property type="match status" value="1"/>
</dbReference>
<evidence type="ECO:0000259" key="19">
    <source>
        <dbReference type="Pfam" id="PF24621"/>
    </source>
</evidence>
<comment type="function">
    <text evidence="17">Catalyzes the conversion of 3-deoxy-D-arabino-heptulosonate 7-phosphate (DAHP) to dehydroquinate (DHQ).</text>
</comment>
<dbReference type="Proteomes" id="UP001597427">
    <property type="component" value="Unassembled WGS sequence"/>
</dbReference>
<feature type="domain" description="3-dehydroquinate synthase C-terminal" evidence="19">
    <location>
        <begin position="180"/>
        <end position="323"/>
    </location>
</feature>
<evidence type="ECO:0000256" key="17">
    <source>
        <dbReference type="HAMAP-Rule" id="MF_00110"/>
    </source>
</evidence>
<feature type="binding site" evidence="17">
    <location>
        <position position="261"/>
    </location>
    <ligand>
        <name>Zn(2+)</name>
        <dbReference type="ChEBI" id="CHEBI:29105"/>
    </ligand>
</feature>
<dbReference type="HAMAP" id="MF_00110">
    <property type="entry name" value="DHQ_synthase"/>
    <property type="match status" value="1"/>
</dbReference>
<feature type="binding site" evidence="17">
    <location>
        <position position="183"/>
    </location>
    <ligand>
        <name>Zn(2+)</name>
        <dbReference type="ChEBI" id="CHEBI:29105"/>
    </ligand>
</feature>
<comment type="cofactor">
    <cofactor evidence="17">
        <name>Co(2+)</name>
        <dbReference type="ChEBI" id="CHEBI:48828"/>
    </cofactor>
    <cofactor evidence="17">
        <name>Zn(2+)</name>
        <dbReference type="ChEBI" id="CHEBI:29105"/>
    </cofactor>
    <text evidence="17">Binds 1 divalent metal cation per subunit. Can use either Co(2+) or Zn(2+).</text>
</comment>
<evidence type="ECO:0000256" key="5">
    <source>
        <dbReference type="ARBA" id="ARBA00005412"/>
    </source>
</evidence>
<feature type="binding site" evidence="17">
    <location>
        <position position="141"/>
    </location>
    <ligand>
        <name>NAD(+)</name>
        <dbReference type="ChEBI" id="CHEBI:57540"/>
    </ligand>
</feature>
<dbReference type="EC" id="4.2.3.4" evidence="6 17"/>
<dbReference type="RefSeq" id="WP_379979373.1">
    <property type="nucleotide sequence ID" value="NZ_JBHUMO010000011.1"/>
</dbReference>
<keyword evidence="9 17" id="KW-0028">Amino-acid biosynthesis</keyword>
<dbReference type="EMBL" id="JBHUMO010000011">
    <property type="protein sequence ID" value="MFD2728202.1"/>
    <property type="molecule type" value="Genomic_DNA"/>
</dbReference>
<comment type="caution">
    <text evidence="17">Lacks conserved residue(s) required for the propagation of feature annotation.</text>
</comment>
<evidence type="ECO:0000256" key="10">
    <source>
        <dbReference type="ARBA" id="ARBA00022723"/>
    </source>
</evidence>
<keyword evidence="8 17" id="KW-0963">Cytoplasm</keyword>
<dbReference type="Gene3D" id="1.20.1090.10">
    <property type="entry name" value="Dehydroquinate synthase-like - alpha domain"/>
    <property type="match status" value="1"/>
</dbReference>
<evidence type="ECO:0000259" key="18">
    <source>
        <dbReference type="Pfam" id="PF01761"/>
    </source>
</evidence>
<keyword evidence="12 17" id="KW-0862">Zinc</keyword>
<proteinExistence type="inferred from homology"/>
<comment type="similarity">
    <text evidence="5 17">Belongs to the sugar phosphate cyclases superfamily. Dehydroquinate synthase family.</text>
</comment>
<evidence type="ECO:0000256" key="16">
    <source>
        <dbReference type="ARBA" id="ARBA00023285"/>
    </source>
</evidence>
<keyword evidence="11 17" id="KW-0547">Nucleotide-binding</keyword>
<dbReference type="InterPro" id="IPR030960">
    <property type="entry name" value="DHQS/DOIS_N"/>
</dbReference>
<evidence type="ECO:0000256" key="2">
    <source>
        <dbReference type="ARBA" id="ARBA00001911"/>
    </source>
</evidence>
<evidence type="ECO:0000256" key="13">
    <source>
        <dbReference type="ARBA" id="ARBA00023027"/>
    </source>
</evidence>
<dbReference type="SUPFAM" id="SSF56796">
    <property type="entry name" value="Dehydroquinate synthase-like"/>
    <property type="match status" value="1"/>
</dbReference>
<evidence type="ECO:0000256" key="11">
    <source>
        <dbReference type="ARBA" id="ARBA00022741"/>
    </source>
</evidence>
<feature type="domain" description="3-dehydroquinate synthase N-terminal" evidence="18">
    <location>
        <begin position="66"/>
        <end position="178"/>
    </location>
</feature>
<dbReference type="InterPro" id="IPR056179">
    <property type="entry name" value="DHQS_C"/>
</dbReference>
<dbReference type="Pfam" id="PF01761">
    <property type="entry name" value="DHQ_synthase"/>
    <property type="match status" value="1"/>
</dbReference>
<reference evidence="21" key="1">
    <citation type="journal article" date="2019" name="Int. J. Syst. Evol. Microbiol.">
        <title>The Global Catalogue of Microorganisms (GCM) 10K type strain sequencing project: providing services to taxonomists for standard genome sequencing and annotation.</title>
        <authorList>
            <consortium name="The Broad Institute Genomics Platform"/>
            <consortium name="The Broad Institute Genome Sequencing Center for Infectious Disease"/>
            <person name="Wu L."/>
            <person name="Ma J."/>
        </authorList>
    </citation>
    <scope>NUCLEOTIDE SEQUENCE [LARGE SCALE GENOMIC DNA]</scope>
    <source>
        <strain evidence="21">TISTR 932</strain>
    </source>
</reference>
<dbReference type="InterPro" id="IPR030963">
    <property type="entry name" value="DHQ_synth_fam"/>
</dbReference>
<sequence>MLTIKTTNHQYDILIEKGALRNIGDWLNELWSPQKVAIISDTRVAKLYGDQVVTKLNEAGFEVSLMIVPEGEGSKSLTQAATLYEQLAKESFTRSDGIVALGGGVIGDLAGFVSSTYMRGIHFVQVPTSLLAQVDSSIGGKTGVNTATAKNLVGTFYQPDGVLIDPDVLTTLEPRRIREGIAEIVKSAAIADATFWEELASYQDEFDLVAHAESVIIQALKVKQKVVEEDEFDNGSRLILNFGHTIGHAIEKSAGYGVVSHGEAVAIGMALISQAAVKQKTMPENTDKKIIEMLKKFHLPISKDGLELENETLLKAVSNDKKTRGKQLKIILLETIGTAKIVTMDTSKFRDYLGMKEEK</sequence>
<protein>
    <recommendedName>
        <fullName evidence="7 17">3-dehydroquinate synthase</fullName>
        <shortName evidence="17">DHQS</shortName>
        <ecNumber evidence="6 17">4.2.3.4</ecNumber>
    </recommendedName>
</protein>
<dbReference type="CDD" id="cd08195">
    <property type="entry name" value="DHQS"/>
    <property type="match status" value="1"/>
</dbReference>
<keyword evidence="16 17" id="KW-0170">Cobalt</keyword>
<feature type="binding site" evidence="17">
    <location>
        <begin position="104"/>
        <end position="108"/>
    </location>
    <ligand>
        <name>NAD(+)</name>
        <dbReference type="ChEBI" id="CHEBI:57540"/>
    </ligand>
</feature>
<evidence type="ECO:0000256" key="3">
    <source>
        <dbReference type="ARBA" id="ARBA00004496"/>
    </source>
</evidence>
<dbReference type="InterPro" id="IPR016037">
    <property type="entry name" value="DHQ_synth_AroB"/>
</dbReference>
<feature type="binding site" evidence="17">
    <location>
        <begin position="128"/>
        <end position="129"/>
    </location>
    <ligand>
        <name>NAD(+)</name>
        <dbReference type="ChEBI" id="CHEBI:57540"/>
    </ligand>
</feature>
<accession>A0ABW5TGG8</accession>
<comment type="pathway">
    <text evidence="4 17">Metabolic intermediate biosynthesis; chorismate biosynthesis; chorismate from D-erythrose 4-phosphate and phosphoenolpyruvate: step 2/7.</text>
</comment>
<keyword evidence="21" id="KW-1185">Reference proteome</keyword>
<evidence type="ECO:0000256" key="7">
    <source>
        <dbReference type="ARBA" id="ARBA00017684"/>
    </source>
</evidence>
<evidence type="ECO:0000256" key="4">
    <source>
        <dbReference type="ARBA" id="ARBA00004661"/>
    </source>
</evidence>
<gene>
    <name evidence="17 20" type="primary">aroB</name>
    <name evidence="20" type="ORF">ACFSR0_01960</name>
</gene>
<keyword evidence="15 17" id="KW-0456">Lyase</keyword>
<keyword evidence="13 17" id="KW-0520">NAD</keyword>
<dbReference type="GO" id="GO:0003856">
    <property type="term" value="F:3-dehydroquinate synthase activity"/>
    <property type="evidence" value="ECO:0007669"/>
    <property type="project" value="UniProtKB-EC"/>
</dbReference>
<evidence type="ECO:0000313" key="20">
    <source>
        <dbReference type="EMBL" id="MFD2728202.1"/>
    </source>
</evidence>
<dbReference type="Gene3D" id="3.40.50.1970">
    <property type="match status" value="1"/>
</dbReference>
<feature type="binding site" evidence="17">
    <location>
        <begin position="70"/>
        <end position="75"/>
    </location>
    <ligand>
        <name>NAD(+)</name>
        <dbReference type="ChEBI" id="CHEBI:57540"/>
    </ligand>
</feature>
<evidence type="ECO:0000313" key="21">
    <source>
        <dbReference type="Proteomes" id="UP001597427"/>
    </source>
</evidence>